<dbReference type="InterPro" id="IPR003593">
    <property type="entry name" value="AAA+_ATPase"/>
</dbReference>
<comment type="similarity">
    <text evidence="2">Belongs to the ABC transporter superfamily.</text>
</comment>
<dbReference type="AlphaFoldDB" id="A0A1G8MHD9"/>
<feature type="domain" description="ABC transporter" evidence="6">
    <location>
        <begin position="12"/>
        <end position="261"/>
    </location>
</feature>
<protein>
    <submittedName>
        <fullName evidence="7">Peptide/nickel transport system ATP-binding protein</fullName>
    </submittedName>
</protein>
<evidence type="ECO:0000256" key="4">
    <source>
        <dbReference type="ARBA" id="ARBA00022741"/>
    </source>
</evidence>
<keyword evidence="8" id="KW-1185">Reference proteome</keyword>
<dbReference type="Proteomes" id="UP000199093">
    <property type="component" value="Unassembled WGS sequence"/>
</dbReference>
<keyword evidence="4" id="KW-0547">Nucleotide-binding</keyword>
<dbReference type="OrthoDB" id="7374568at2"/>
<gene>
    <name evidence="7" type="ORF">SAMN04487993_100856</name>
</gene>
<evidence type="ECO:0000256" key="1">
    <source>
        <dbReference type="ARBA" id="ARBA00004417"/>
    </source>
</evidence>
<dbReference type="SMART" id="SM00382">
    <property type="entry name" value="AAA"/>
    <property type="match status" value="1"/>
</dbReference>
<dbReference type="Pfam" id="PF08352">
    <property type="entry name" value="oligo_HPY"/>
    <property type="match status" value="1"/>
</dbReference>
<dbReference type="RefSeq" id="WP_089846704.1">
    <property type="nucleotide sequence ID" value="NZ_FNEJ01000008.1"/>
</dbReference>
<evidence type="ECO:0000256" key="3">
    <source>
        <dbReference type="ARBA" id="ARBA00022448"/>
    </source>
</evidence>
<keyword evidence="5 7" id="KW-0067">ATP-binding</keyword>
<dbReference type="STRING" id="555512.SAMN04487993_100856"/>
<reference evidence="7 8" key="1">
    <citation type="submission" date="2016-10" db="EMBL/GenBank/DDBJ databases">
        <authorList>
            <person name="de Groot N.N."/>
        </authorList>
    </citation>
    <scope>NUCLEOTIDE SEQUENCE [LARGE SCALE GENOMIC DNA]</scope>
    <source>
        <strain evidence="7 8">DSM 26424</strain>
    </source>
</reference>
<dbReference type="PROSITE" id="PS00211">
    <property type="entry name" value="ABC_TRANSPORTER_1"/>
    <property type="match status" value="1"/>
</dbReference>
<dbReference type="CDD" id="cd03257">
    <property type="entry name" value="ABC_NikE_OppD_transporters"/>
    <property type="match status" value="1"/>
</dbReference>
<dbReference type="PANTHER" id="PTHR43776:SF7">
    <property type="entry name" value="D,D-DIPEPTIDE TRANSPORT ATP-BINDING PROTEIN DDPF-RELATED"/>
    <property type="match status" value="1"/>
</dbReference>
<dbReference type="InterPro" id="IPR050319">
    <property type="entry name" value="ABC_transp_ATP-bind"/>
</dbReference>
<organism evidence="7 8">
    <name type="scientific">Salipiger marinus</name>
    <dbReference type="NCBI Taxonomy" id="555512"/>
    <lineage>
        <taxon>Bacteria</taxon>
        <taxon>Pseudomonadati</taxon>
        <taxon>Pseudomonadota</taxon>
        <taxon>Alphaproteobacteria</taxon>
        <taxon>Rhodobacterales</taxon>
        <taxon>Roseobacteraceae</taxon>
        <taxon>Salipiger</taxon>
    </lineage>
</organism>
<evidence type="ECO:0000259" key="6">
    <source>
        <dbReference type="PROSITE" id="PS50893"/>
    </source>
</evidence>
<dbReference type="InterPro" id="IPR013563">
    <property type="entry name" value="Oligopep_ABC_C"/>
</dbReference>
<evidence type="ECO:0000256" key="5">
    <source>
        <dbReference type="ARBA" id="ARBA00022840"/>
    </source>
</evidence>
<dbReference type="InterPro" id="IPR027417">
    <property type="entry name" value="P-loop_NTPase"/>
</dbReference>
<keyword evidence="3" id="KW-0813">Transport</keyword>
<evidence type="ECO:0000313" key="7">
    <source>
        <dbReference type="EMBL" id="SDI67438.1"/>
    </source>
</evidence>
<comment type="subcellular location">
    <subcellularLocation>
        <location evidence="1">Cell inner membrane</location>
        <topology evidence="1">Peripheral membrane protein</topology>
    </subcellularLocation>
</comment>
<dbReference type="PROSITE" id="PS50893">
    <property type="entry name" value="ABC_TRANSPORTER_2"/>
    <property type="match status" value="1"/>
</dbReference>
<accession>A0A1G8MHD9</accession>
<dbReference type="PANTHER" id="PTHR43776">
    <property type="entry name" value="TRANSPORT ATP-BINDING PROTEIN"/>
    <property type="match status" value="1"/>
</dbReference>
<dbReference type="NCBIfam" id="TIGR01727">
    <property type="entry name" value="oligo_HPY"/>
    <property type="match status" value="1"/>
</dbReference>
<dbReference type="GO" id="GO:0005524">
    <property type="term" value="F:ATP binding"/>
    <property type="evidence" value="ECO:0007669"/>
    <property type="project" value="UniProtKB-KW"/>
</dbReference>
<dbReference type="Pfam" id="PF00005">
    <property type="entry name" value="ABC_tran"/>
    <property type="match status" value="1"/>
</dbReference>
<dbReference type="Gene3D" id="3.40.50.300">
    <property type="entry name" value="P-loop containing nucleotide triphosphate hydrolases"/>
    <property type="match status" value="1"/>
</dbReference>
<sequence>MFDLGTSPAPLVEAQALGRNFPQRQGLLGRARDIWAVRDVTLAIARGETVGVVGESGCGKSTLGRMMMGLDAPTTGAVRFDGRDLDTVRGPDRRRLARRMQMVFQDPFGSLDPRRSVGAQVGDGLRIHGIVPPADIGAEVARLLDQVGLPASAASRRPHEFSGGQRQRVAVARALSTRPDFIVADEPVSALDVSIQAQVVNLLMDLRRDLDLAMLFISHDLHVVRHLCTRIVVMYLGRIVEEGPAAQVFGTPAHPYTRALLTATPSLQPRRREAGFDVLPGELPSPANPPSGCPFRTRCPLAEAACAEAVPEFRQTGPGWQAACIKARPESVA</sequence>
<proteinExistence type="inferred from homology"/>
<dbReference type="InterPro" id="IPR003439">
    <property type="entry name" value="ABC_transporter-like_ATP-bd"/>
</dbReference>
<dbReference type="InterPro" id="IPR017871">
    <property type="entry name" value="ABC_transporter-like_CS"/>
</dbReference>
<evidence type="ECO:0000313" key="8">
    <source>
        <dbReference type="Proteomes" id="UP000199093"/>
    </source>
</evidence>
<dbReference type="FunFam" id="3.40.50.300:FF:000016">
    <property type="entry name" value="Oligopeptide ABC transporter ATP-binding component"/>
    <property type="match status" value="1"/>
</dbReference>
<dbReference type="GO" id="GO:0016887">
    <property type="term" value="F:ATP hydrolysis activity"/>
    <property type="evidence" value="ECO:0007669"/>
    <property type="project" value="InterPro"/>
</dbReference>
<dbReference type="GO" id="GO:0015833">
    <property type="term" value="P:peptide transport"/>
    <property type="evidence" value="ECO:0007669"/>
    <property type="project" value="InterPro"/>
</dbReference>
<dbReference type="SUPFAM" id="SSF52540">
    <property type="entry name" value="P-loop containing nucleoside triphosphate hydrolases"/>
    <property type="match status" value="1"/>
</dbReference>
<evidence type="ECO:0000256" key="2">
    <source>
        <dbReference type="ARBA" id="ARBA00005417"/>
    </source>
</evidence>
<dbReference type="GO" id="GO:0055085">
    <property type="term" value="P:transmembrane transport"/>
    <property type="evidence" value="ECO:0007669"/>
    <property type="project" value="UniProtKB-ARBA"/>
</dbReference>
<dbReference type="GO" id="GO:0005886">
    <property type="term" value="C:plasma membrane"/>
    <property type="evidence" value="ECO:0007669"/>
    <property type="project" value="UniProtKB-SubCell"/>
</dbReference>
<dbReference type="EMBL" id="FNEJ01000008">
    <property type="protein sequence ID" value="SDI67438.1"/>
    <property type="molecule type" value="Genomic_DNA"/>
</dbReference>
<name>A0A1G8MHD9_9RHOB</name>